<dbReference type="Gene3D" id="3.40.50.1240">
    <property type="entry name" value="Phosphoglycerate mutase-like"/>
    <property type="match status" value="1"/>
</dbReference>
<name>A0A1M7GYN9_9GAMM</name>
<evidence type="ECO:0000313" key="1">
    <source>
        <dbReference type="EMBL" id="SHM20979.1"/>
    </source>
</evidence>
<dbReference type="PANTHER" id="PTHR47821:SF2">
    <property type="entry name" value="PHOSPHOGLYCERATE MUTASE FAMILY PROTEIN"/>
    <property type="match status" value="1"/>
</dbReference>
<keyword evidence="2" id="KW-1185">Reference proteome</keyword>
<accession>A0A1M7GYN9</accession>
<gene>
    <name evidence="1" type="ORF">SAMN05878437_1787</name>
</gene>
<dbReference type="InterPro" id="IPR029033">
    <property type="entry name" value="His_PPase_superfam"/>
</dbReference>
<sequence length="198" mass="22239">MSTVLSSDSTPWRNRYLLMRHGHSEANQQGRIVSDPARGLQAFGLSPTGQRQLDDVTAHWQHSLPTRVVHSDFLRTAQTAGCVAEHFGLTLDPEPRLRERYFGTFEGESSEHYASVWEWDAADPEHRRHGVEAVSHVAARMQQVMLDWEARTANETIVLVSHGDPLQILLTVLAGQPLTGHRRQPALEPASITRVGRR</sequence>
<organism evidence="1 2">
    <name type="scientific">Vreelandella subglaciescola</name>
    <dbReference type="NCBI Taxonomy" id="29571"/>
    <lineage>
        <taxon>Bacteria</taxon>
        <taxon>Pseudomonadati</taxon>
        <taxon>Pseudomonadota</taxon>
        <taxon>Gammaproteobacteria</taxon>
        <taxon>Oceanospirillales</taxon>
        <taxon>Halomonadaceae</taxon>
        <taxon>Vreelandella</taxon>
    </lineage>
</organism>
<dbReference type="Proteomes" id="UP000190911">
    <property type="component" value="Chromosome I"/>
</dbReference>
<proteinExistence type="predicted"/>
<dbReference type="PANTHER" id="PTHR47821">
    <property type="entry name" value="PHOSPHOGLYCERATE MUTASE FAMILY PROTEIN"/>
    <property type="match status" value="1"/>
</dbReference>
<protein>
    <submittedName>
        <fullName evidence="1">Probable phosphoglycerate mutase</fullName>
    </submittedName>
</protein>
<dbReference type="RefSeq" id="WP_079552995.1">
    <property type="nucleotide sequence ID" value="NZ_LT670847.1"/>
</dbReference>
<dbReference type="SUPFAM" id="SSF53254">
    <property type="entry name" value="Phosphoglycerate mutase-like"/>
    <property type="match status" value="1"/>
</dbReference>
<dbReference type="AlphaFoldDB" id="A0A1M7GYN9"/>
<dbReference type="Pfam" id="PF00300">
    <property type="entry name" value="His_Phos_1"/>
    <property type="match status" value="1"/>
</dbReference>
<dbReference type="EMBL" id="LT670847">
    <property type="protein sequence ID" value="SHM20979.1"/>
    <property type="molecule type" value="Genomic_DNA"/>
</dbReference>
<dbReference type="InterPro" id="IPR013078">
    <property type="entry name" value="His_Pase_superF_clade-1"/>
</dbReference>
<dbReference type="SMART" id="SM00855">
    <property type="entry name" value="PGAM"/>
    <property type="match status" value="1"/>
</dbReference>
<dbReference type="CDD" id="cd07067">
    <property type="entry name" value="HP_PGM_like"/>
    <property type="match status" value="1"/>
</dbReference>
<dbReference type="FunCoup" id="A0A1M7GYN9">
    <property type="interactions" value="677"/>
</dbReference>
<reference evidence="1 2" key="1">
    <citation type="submission" date="2016-11" db="EMBL/GenBank/DDBJ databases">
        <authorList>
            <person name="Jaros S."/>
            <person name="Januszkiewicz K."/>
            <person name="Wedrychowicz H."/>
        </authorList>
    </citation>
    <scope>NUCLEOTIDE SEQUENCE [LARGE SCALE GENOMIC DNA]</scope>
    <source>
        <strain evidence="1 2">ACAM 12</strain>
    </source>
</reference>
<dbReference type="PIRSF" id="PIRSF000709">
    <property type="entry name" value="6PFK_2-Ptase"/>
    <property type="match status" value="1"/>
</dbReference>
<evidence type="ECO:0000313" key="2">
    <source>
        <dbReference type="Proteomes" id="UP000190911"/>
    </source>
</evidence>
<dbReference type="STRING" id="29571.SAMN05878437_1787"/>
<dbReference type="InParanoid" id="A0A1M7GYN9"/>